<keyword evidence="3" id="KW-1185">Reference proteome</keyword>
<evidence type="ECO:0000313" key="2">
    <source>
        <dbReference type="EMBL" id="KAH0469235.1"/>
    </source>
</evidence>
<gene>
    <name evidence="2" type="ORF">IEQ34_002467</name>
</gene>
<reference evidence="2 3" key="1">
    <citation type="journal article" date="2021" name="Hortic Res">
        <title>Chromosome-scale assembly of the Dendrobium chrysotoxum genome enhances the understanding of orchid evolution.</title>
        <authorList>
            <person name="Zhang Y."/>
            <person name="Zhang G.Q."/>
            <person name="Zhang D."/>
            <person name="Liu X.D."/>
            <person name="Xu X.Y."/>
            <person name="Sun W.H."/>
            <person name="Yu X."/>
            <person name="Zhu X."/>
            <person name="Wang Z.W."/>
            <person name="Zhao X."/>
            <person name="Zhong W.Y."/>
            <person name="Chen H."/>
            <person name="Yin W.L."/>
            <person name="Huang T."/>
            <person name="Niu S.C."/>
            <person name="Liu Z.J."/>
        </authorList>
    </citation>
    <scope>NUCLEOTIDE SEQUENCE [LARGE SCALE GENOMIC DNA]</scope>
    <source>
        <strain evidence="2">Lindl</strain>
    </source>
</reference>
<dbReference type="AlphaFoldDB" id="A0AAV7HPN9"/>
<dbReference type="PANTHER" id="PTHR47184:SF2">
    <property type="entry name" value="SYMPLEKIN"/>
    <property type="match status" value="1"/>
</dbReference>
<sequence length="464" mass="52257">MVIHLPSSDVLISWSMSWSWRDRFNSLRPLQDHPQFPLDLDPWGVLQKHVVSDYVNHEKIFGVRFLLLTRHKCFQGHELTLRVLYRLYREAEQDQDFLSSRTATSVYETFLLDVAEALRDTFSASDKSLGRLLGEVPYLSESVLRMLECLCSPESKEKLETDFQHGDRVTQGLSAVWSLILLRPSSRDRCLQIVLQSAVHHLEEVRMKAIRLVANKLFPMSSISQKIEDFASEKLRLVLDDLPSPDDASANESSPTLQKESDLGKPSSRVPPFSGSVNTESLSDGLSIKSAASSFSEAQRCISLYFALCTKKHSLLRQIFAIYKRIPKAAIEAVHRHIPILVRTIGSSPELLSIVLDPPPGSEGLLKLVLQILTDGTVPSQELISSVKRLYNSKLKDAEILIPILSFLSKDEDCSTTRLLPSLSSLPWRTFRVAARHCSMLHVLHLSPSLAFNDFVVWALSTTQ</sequence>
<feature type="region of interest" description="Disordered" evidence="1">
    <location>
        <begin position="245"/>
        <end position="281"/>
    </location>
</feature>
<dbReference type="Proteomes" id="UP000775213">
    <property type="component" value="Unassembled WGS sequence"/>
</dbReference>
<comment type="caution">
    <text evidence="2">The sequence shown here is derived from an EMBL/GenBank/DDBJ whole genome shotgun (WGS) entry which is preliminary data.</text>
</comment>
<accession>A0AAV7HPN9</accession>
<protein>
    <submittedName>
        <fullName evidence="2">Uncharacterized protein</fullName>
    </submittedName>
</protein>
<evidence type="ECO:0000256" key="1">
    <source>
        <dbReference type="SAM" id="MobiDB-lite"/>
    </source>
</evidence>
<dbReference type="PANTHER" id="PTHR47184">
    <property type="entry name" value="PHOSPHATIDYLINOSITOL 3-AND 4-KINASE FAMILY PROTEIN-RELATED"/>
    <property type="match status" value="1"/>
</dbReference>
<name>A0AAV7HPN9_DENCH</name>
<proteinExistence type="predicted"/>
<dbReference type="EMBL" id="JAGFBR010000003">
    <property type="protein sequence ID" value="KAH0469235.1"/>
    <property type="molecule type" value="Genomic_DNA"/>
</dbReference>
<organism evidence="2 3">
    <name type="scientific">Dendrobium chrysotoxum</name>
    <name type="common">Orchid</name>
    <dbReference type="NCBI Taxonomy" id="161865"/>
    <lineage>
        <taxon>Eukaryota</taxon>
        <taxon>Viridiplantae</taxon>
        <taxon>Streptophyta</taxon>
        <taxon>Embryophyta</taxon>
        <taxon>Tracheophyta</taxon>
        <taxon>Spermatophyta</taxon>
        <taxon>Magnoliopsida</taxon>
        <taxon>Liliopsida</taxon>
        <taxon>Asparagales</taxon>
        <taxon>Orchidaceae</taxon>
        <taxon>Epidendroideae</taxon>
        <taxon>Malaxideae</taxon>
        <taxon>Dendrobiinae</taxon>
        <taxon>Dendrobium</taxon>
    </lineage>
</organism>
<evidence type="ECO:0000313" key="3">
    <source>
        <dbReference type="Proteomes" id="UP000775213"/>
    </source>
</evidence>